<feature type="repeat" description="Pumilio" evidence="5">
    <location>
        <begin position="437"/>
        <end position="472"/>
    </location>
</feature>
<feature type="compositionally biased region" description="Polar residues" evidence="6">
    <location>
        <begin position="20"/>
        <end position="30"/>
    </location>
</feature>
<dbReference type="FunFam" id="1.25.10.10:FF:000004">
    <property type="entry name" value="Pumilio homolog 1 isoform 2"/>
    <property type="match status" value="1"/>
</dbReference>
<reference evidence="8" key="2">
    <citation type="journal article" date="2023" name="Microbiol Resour">
        <title>Decontamination and Annotation of the Draft Genome Sequence of the Oomycete Lagenidium giganteum ARSEF 373.</title>
        <authorList>
            <person name="Morgan W.R."/>
            <person name="Tartar A."/>
        </authorList>
    </citation>
    <scope>NUCLEOTIDE SEQUENCE</scope>
    <source>
        <strain evidence="8">ARSEF 373</strain>
    </source>
</reference>
<name>A0AAV2YJJ6_9STRA</name>
<organism evidence="8 9">
    <name type="scientific">Lagenidium giganteum</name>
    <dbReference type="NCBI Taxonomy" id="4803"/>
    <lineage>
        <taxon>Eukaryota</taxon>
        <taxon>Sar</taxon>
        <taxon>Stramenopiles</taxon>
        <taxon>Oomycota</taxon>
        <taxon>Peronosporomycetes</taxon>
        <taxon>Pythiales</taxon>
        <taxon>Pythiaceae</taxon>
    </lineage>
</organism>
<dbReference type="GO" id="GO:0005737">
    <property type="term" value="C:cytoplasm"/>
    <property type="evidence" value="ECO:0007669"/>
    <property type="project" value="UniProtKB-SubCell"/>
</dbReference>
<feature type="repeat" description="Pumilio" evidence="5">
    <location>
        <begin position="401"/>
        <end position="436"/>
    </location>
</feature>
<evidence type="ECO:0000256" key="3">
    <source>
        <dbReference type="ARBA" id="ARBA00022737"/>
    </source>
</evidence>
<evidence type="ECO:0000256" key="5">
    <source>
        <dbReference type="PROSITE-ProRule" id="PRU00317"/>
    </source>
</evidence>
<dbReference type="PROSITE" id="PS50302">
    <property type="entry name" value="PUM"/>
    <property type="match status" value="8"/>
</dbReference>
<dbReference type="PROSITE" id="PS50303">
    <property type="entry name" value="PUM_HD"/>
    <property type="match status" value="1"/>
</dbReference>
<keyword evidence="4" id="KW-0694">RNA-binding</keyword>
<keyword evidence="3" id="KW-0677">Repeat</keyword>
<dbReference type="InterPro" id="IPR033133">
    <property type="entry name" value="PUM-HD"/>
</dbReference>
<dbReference type="CDD" id="cd07920">
    <property type="entry name" value="Pumilio"/>
    <property type="match status" value="1"/>
</dbReference>
<keyword evidence="9" id="KW-1185">Reference proteome</keyword>
<feature type="domain" description="PUM-HD" evidence="7">
    <location>
        <begin position="344"/>
        <end position="699"/>
    </location>
</feature>
<dbReference type="AlphaFoldDB" id="A0AAV2YJJ6"/>
<feature type="repeat" description="Pumilio" evidence="5">
    <location>
        <begin position="594"/>
        <end position="629"/>
    </location>
</feature>
<evidence type="ECO:0000256" key="4">
    <source>
        <dbReference type="ARBA" id="ARBA00022884"/>
    </source>
</evidence>
<feature type="region of interest" description="Disordered" evidence="6">
    <location>
        <begin position="1"/>
        <end position="30"/>
    </location>
</feature>
<dbReference type="InterPro" id="IPR016024">
    <property type="entry name" value="ARM-type_fold"/>
</dbReference>
<keyword evidence="2" id="KW-0963">Cytoplasm</keyword>
<dbReference type="InterPro" id="IPR033712">
    <property type="entry name" value="Pumilio_RNA-bd"/>
</dbReference>
<feature type="compositionally biased region" description="Polar residues" evidence="6">
    <location>
        <begin position="118"/>
        <end position="135"/>
    </location>
</feature>
<protein>
    <recommendedName>
        <fullName evidence="7">PUM-HD domain-containing protein</fullName>
    </recommendedName>
</protein>
<evidence type="ECO:0000256" key="1">
    <source>
        <dbReference type="ARBA" id="ARBA00004496"/>
    </source>
</evidence>
<dbReference type="EMBL" id="DAKRPA010000268">
    <property type="protein sequence ID" value="DAZ94120.1"/>
    <property type="molecule type" value="Genomic_DNA"/>
</dbReference>
<feature type="repeat" description="Pumilio" evidence="5">
    <location>
        <begin position="522"/>
        <end position="557"/>
    </location>
</feature>
<feature type="repeat" description="Pumilio" evidence="5">
    <location>
        <begin position="365"/>
        <end position="400"/>
    </location>
</feature>
<accession>A0AAV2YJJ6</accession>
<dbReference type="SMART" id="SM00025">
    <property type="entry name" value="Pumilio"/>
    <property type="match status" value="8"/>
</dbReference>
<feature type="region of interest" description="Disordered" evidence="6">
    <location>
        <begin position="112"/>
        <end position="159"/>
    </location>
</feature>
<dbReference type="Pfam" id="PF00806">
    <property type="entry name" value="PUF"/>
    <property type="match status" value="8"/>
</dbReference>
<feature type="repeat" description="Pumilio" evidence="5">
    <location>
        <begin position="638"/>
        <end position="673"/>
    </location>
</feature>
<evidence type="ECO:0000256" key="2">
    <source>
        <dbReference type="ARBA" id="ARBA00022490"/>
    </source>
</evidence>
<evidence type="ECO:0000256" key="6">
    <source>
        <dbReference type="SAM" id="MobiDB-lite"/>
    </source>
</evidence>
<dbReference type="InterPro" id="IPR001313">
    <property type="entry name" value="Pumilio_RNA-bd_rpt"/>
</dbReference>
<gene>
    <name evidence="8" type="ORF">N0F65_008984</name>
</gene>
<proteinExistence type="predicted"/>
<evidence type="ECO:0000313" key="8">
    <source>
        <dbReference type="EMBL" id="DAZ94120.1"/>
    </source>
</evidence>
<comment type="caution">
    <text evidence="8">The sequence shown here is derived from an EMBL/GenBank/DDBJ whole genome shotgun (WGS) entry which is preliminary data.</text>
</comment>
<sequence>MYVDAAKATSGEHEPGYPMTQIQEEPSNQVAESPDFAFMNANETGRHIQRSWSAPPIPERLESLFEGQRSEFQVDMLDFHTDERRATLPQADIWGKASREFERATMMNANIAGISPIGSPQQSDTLPASDTSYENAPQEASGFSSPESSVDDTDAHPAPGMSLIDRIQEDFPRTPSPVFSAINGMATDNQLQLATSRLAHLSMSGNDRRRVPFAQHGLPYDDRMWRGTYVHPTVVPHDAMAGYTNMGYPVPMLRDSYASSPYSYSCDPSMARMMPNPAYQDIYDPSSTGRQMRSFSCNQLPAKHEDYYGGVPTYQQPVSGGRNRSFVHRRRDVQVLHPVAHSYTSQSLLDEFRSSGKSEKWELASIKGHLLAFARDQGGSRFIQQKLEKASEQMKNEVFEELFPNALMLMTDVFGNYVIQKLFEHGSATHQKLLVEQMKTNMISLALQVYGCRVIQKAVEVTHVSEQLALIGELRGHVMKCVIDQNGNHVLQKCIEAASWKNRECGSSGRVSGRDIQFIIDAFVGHVAALSKHAYGCRVIQRVLEHCECEQIGAIYTEIIEQSRDLVKDQFGNYVVQHVISHGGTEQRNTVMALIFPEIPNWSQHKYASNVVETCLDHATKQEIAQIIELILRCDDSGASCALLPMMKHMYGNYVVQKLLDRAGSRDRQKIVCVIRHNAEYLKRFTYGKHVLGRLERQTGQSFH</sequence>
<dbReference type="Gene3D" id="1.25.10.10">
    <property type="entry name" value="Leucine-rich Repeat Variant"/>
    <property type="match status" value="1"/>
</dbReference>
<reference evidence="8" key="1">
    <citation type="submission" date="2022-11" db="EMBL/GenBank/DDBJ databases">
        <authorList>
            <person name="Morgan W.R."/>
            <person name="Tartar A."/>
        </authorList>
    </citation>
    <scope>NUCLEOTIDE SEQUENCE</scope>
    <source>
        <strain evidence="8">ARSEF 373</strain>
    </source>
</reference>
<dbReference type="InterPro" id="IPR011989">
    <property type="entry name" value="ARM-like"/>
</dbReference>
<dbReference type="PANTHER" id="PTHR12537">
    <property type="entry name" value="RNA BINDING PROTEIN PUMILIO-RELATED"/>
    <property type="match status" value="1"/>
</dbReference>
<dbReference type="PANTHER" id="PTHR12537:SF12">
    <property type="entry name" value="MATERNAL PROTEIN PUMILIO"/>
    <property type="match status" value="1"/>
</dbReference>
<evidence type="ECO:0000259" key="7">
    <source>
        <dbReference type="PROSITE" id="PS50303"/>
    </source>
</evidence>
<comment type="subcellular location">
    <subcellularLocation>
        <location evidence="1">Cytoplasm</location>
    </subcellularLocation>
</comment>
<feature type="repeat" description="Pumilio" evidence="5">
    <location>
        <begin position="473"/>
        <end position="521"/>
    </location>
</feature>
<feature type="repeat" description="Pumilio" evidence="5">
    <location>
        <begin position="558"/>
        <end position="593"/>
    </location>
</feature>
<dbReference type="GO" id="GO:0010608">
    <property type="term" value="P:post-transcriptional regulation of gene expression"/>
    <property type="evidence" value="ECO:0007669"/>
    <property type="project" value="TreeGrafter"/>
</dbReference>
<dbReference type="GO" id="GO:0003729">
    <property type="term" value="F:mRNA binding"/>
    <property type="evidence" value="ECO:0007669"/>
    <property type="project" value="TreeGrafter"/>
</dbReference>
<evidence type="ECO:0000313" key="9">
    <source>
        <dbReference type="Proteomes" id="UP001146120"/>
    </source>
</evidence>
<dbReference type="Proteomes" id="UP001146120">
    <property type="component" value="Unassembled WGS sequence"/>
</dbReference>
<dbReference type="SUPFAM" id="SSF48371">
    <property type="entry name" value="ARM repeat"/>
    <property type="match status" value="1"/>
</dbReference>